<dbReference type="STRING" id="1447872.A0A1J9Q006"/>
<dbReference type="Proteomes" id="UP000182235">
    <property type="component" value="Unassembled WGS sequence"/>
</dbReference>
<keyword evidence="3" id="KW-1185">Reference proteome</keyword>
<dbReference type="OrthoDB" id="128308at2759"/>
<dbReference type="VEuPathDB" id="FungiDB:AJ78_06063"/>
<dbReference type="InterPro" id="IPR028094">
    <property type="entry name" value="RTC4_C"/>
</dbReference>
<name>A0A1J9Q006_9EURO</name>
<evidence type="ECO:0000313" key="3">
    <source>
        <dbReference type="Proteomes" id="UP000182235"/>
    </source>
</evidence>
<reference evidence="2 3" key="1">
    <citation type="submission" date="2015-07" db="EMBL/GenBank/DDBJ databases">
        <title>Emmonsia species relationships and genome sequence.</title>
        <authorList>
            <consortium name="The Broad Institute Genomics Platform"/>
            <person name="Cuomo C.A."/>
            <person name="Munoz J.F."/>
            <person name="Imamovic A."/>
            <person name="Priest M.E."/>
            <person name="Young S."/>
            <person name="Clay O.K."/>
            <person name="McEwen J.G."/>
        </authorList>
    </citation>
    <scope>NUCLEOTIDE SEQUENCE [LARGE SCALE GENOMIC DNA]</scope>
    <source>
        <strain evidence="2 3">UAMH 9510</strain>
    </source>
</reference>
<evidence type="ECO:0000259" key="1">
    <source>
        <dbReference type="Pfam" id="PF14474"/>
    </source>
</evidence>
<gene>
    <name evidence="2" type="ORF">AJ78_06063</name>
</gene>
<accession>A0A1J9Q006</accession>
<evidence type="ECO:0000313" key="2">
    <source>
        <dbReference type="EMBL" id="OJD13491.1"/>
    </source>
</evidence>
<comment type="caution">
    <text evidence="2">The sequence shown here is derived from an EMBL/GenBank/DDBJ whole genome shotgun (WGS) entry which is preliminary data.</text>
</comment>
<feature type="domain" description="Restriction of telomere capping protein 4 C-terminal" evidence="1">
    <location>
        <begin position="24"/>
        <end position="61"/>
    </location>
</feature>
<sequence>MHWQPTHDCMRKDPSSHLTLHAVAAVVPELLEMLVREDMGVDAKGARRILKESNKIGNLLNLE</sequence>
<protein>
    <recommendedName>
        <fullName evidence="1">Restriction of telomere capping protein 4 C-terminal domain-containing protein</fullName>
    </recommendedName>
</protein>
<proteinExistence type="predicted"/>
<dbReference type="AlphaFoldDB" id="A0A1J9Q006"/>
<dbReference type="Pfam" id="PF14474">
    <property type="entry name" value="RTC4"/>
    <property type="match status" value="1"/>
</dbReference>
<dbReference type="EMBL" id="LGRN01000295">
    <property type="protein sequence ID" value="OJD13491.1"/>
    <property type="molecule type" value="Genomic_DNA"/>
</dbReference>
<organism evidence="2 3">
    <name type="scientific">Emergomyces pasteurianus Ep9510</name>
    <dbReference type="NCBI Taxonomy" id="1447872"/>
    <lineage>
        <taxon>Eukaryota</taxon>
        <taxon>Fungi</taxon>
        <taxon>Dikarya</taxon>
        <taxon>Ascomycota</taxon>
        <taxon>Pezizomycotina</taxon>
        <taxon>Eurotiomycetes</taxon>
        <taxon>Eurotiomycetidae</taxon>
        <taxon>Onygenales</taxon>
        <taxon>Ajellomycetaceae</taxon>
        <taxon>Emergomyces</taxon>
    </lineage>
</organism>